<dbReference type="InterPro" id="IPR036157">
    <property type="entry name" value="dUTPase-like_sf"/>
</dbReference>
<dbReference type="EMBL" id="BK014784">
    <property type="protein sequence ID" value="DAD75456.1"/>
    <property type="molecule type" value="Genomic_DNA"/>
</dbReference>
<dbReference type="PANTHER" id="PTHR11241:SF0">
    <property type="entry name" value="DEOXYURIDINE 5'-TRIPHOSPHATE NUCLEOTIDOHYDROLASE"/>
    <property type="match status" value="1"/>
</dbReference>
<evidence type="ECO:0000256" key="4">
    <source>
        <dbReference type="ARBA" id="ARBA00023080"/>
    </source>
</evidence>
<evidence type="ECO:0000256" key="2">
    <source>
        <dbReference type="ARBA" id="ARBA00012379"/>
    </source>
</evidence>
<dbReference type="NCBIfam" id="TIGR00576">
    <property type="entry name" value="dut"/>
    <property type="match status" value="1"/>
</dbReference>
<dbReference type="GO" id="GO:0000287">
    <property type="term" value="F:magnesium ion binding"/>
    <property type="evidence" value="ECO:0007669"/>
    <property type="project" value="InterPro"/>
</dbReference>
<evidence type="ECO:0000256" key="3">
    <source>
        <dbReference type="ARBA" id="ARBA00022801"/>
    </source>
</evidence>
<sequence>MPVRAHDTDAGLDLLSPVDTVIPAHGAVTVDTGVHIELPAHTAGFLKSKSGLNVKYGITSEGVIDVGYTGSVAVKLYNHSGADYAVHRGDKISQLVVVKIDTPELVLVEKLADTERGNGGFGNTGR</sequence>
<protein>
    <recommendedName>
        <fullName evidence="2">dUTP diphosphatase</fullName>
        <ecNumber evidence="2">3.6.1.23</ecNumber>
    </recommendedName>
</protein>
<dbReference type="EC" id="3.6.1.23" evidence="2"/>
<dbReference type="InterPro" id="IPR033704">
    <property type="entry name" value="dUTPase_trimeric"/>
</dbReference>
<reference evidence="6" key="1">
    <citation type="journal article" date="2021" name="Proc. Natl. Acad. Sci. U.S.A.">
        <title>A Catalog of Tens of Thousands of Viruses from Human Metagenomes Reveals Hidden Associations with Chronic Diseases.</title>
        <authorList>
            <person name="Tisza M.J."/>
            <person name="Buck C.B."/>
        </authorList>
    </citation>
    <scope>NUCLEOTIDE SEQUENCE</scope>
    <source>
        <strain evidence="6">CtuvC1</strain>
    </source>
</reference>
<feature type="domain" description="dUTPase-like" evidence="5">
    <location>
        <begin position="1"/>
        <end position="125"/>
    </location>
</feature>
<dbReference type="SUPFAM" id="SSF51283">
    <property type="entry name" value="dUTPase-like"/>
    <property type="match status" value="1"/>
</dbReference>
<keyword evidence="4" id="KW-0546">Nucleotide metabolism</keyword>
<comment type="similarity">
    <text evidence="1">Belongs to the dUTPase family.</text>
</comment>
<dbReference type="GO" id="GO:0046081">
    <property type="term" value="P:dUTP catabolic process"/>
    <property type="evidence" value="ECO:0007669"/>
    <property type="project" value="InterPro"/>
</dbReference>
<evidence type="ECO:0000256" key="1">
    <source>
        <dbReference type="ARBA" id="ARBA00006581"/>
    </source>
</evidence>
<proteinExistence type="inferred from homology"/>
<dbReference type="InterPro" id="IPR008181">
    <property type="entry name" value="dUTPase"/>
</dbReference>
<dbReference type="InterPro" id="IPR029054">
    <property type="entry name" value="dUTPase-like"/>
</dbReference>
<dbReference type="GO" id="GO:0004170">
    <property type="term" value="F:dUTP diphosphatase activity"/>
    <property type="evidence" value="ECO:0007669"/>
    <property type="project" value="UniProtKB-EC"/>
</dbReference>
<dbReference type="CDD" id="cd07557">
    <property type="entry name" value="trimeric_dUTPase"/>
    <property type="match status" value="1"/>
</dbReference>
<evidence type="ECO:0000259" key="5">
    <source>
        <dbReference type="Pfam" id="PF00692"/>
    </source>
</evidence>
<dbReference type="Pfam" id="PF00692">
    <property type="entry name" value="dUTPase"/>
    <property type="match status" value="1"/>
</dbReference>
<dbReference type="GO" id="GO:0006226">
    <property type="term" value="P:dUMP biosynthetic process"/>
    <property type="evidence" value="ECO:0007669"/>
    <property type="project" value="InterPro"/>
</dbReference>
<keyword evidence="3" id="KW-0378">Hydrolase</keyword>
<evidence type="ECO:0000313" key="6">
    <source>
        <dbReference type="EMBL" id="DAD75456.1"/>
    </source>
</evidence>
<name>A0A8S5LZZ7_9CAUD</name>
<dbReference type="NCBIfam" id="NF001862">
    <property type="entry name" value="PRK00601.1"/>
    <property type="match status" value="1"/>
</dbReference>
<accession>A0A8S5LZZ7</accession>
<organism evidence="6">
    <name type="scientific">Siphoviridae sp. ctuvC1</name>
    <dbReference type="NCBI Taxonomy" id="2826507"/>
    <lineage>
        <taxon>Viruses</taxon>
        <taxon>Duplodnaviria</taxon>
        <taxon>Heunggongvirae</taxon>
        <taxon>Uroviricota</taxon>
        <taxon>Caudoviricetes</taxon>
    </lineage>
</organism>
<dbReference type="Gene3D" id="2.70.40.10">
    <property type="match status" value="1"/>
</dbReference>
<dbReference type="PANTHER" id="PTHR11241">
    <property type="entry name" value="DEOXYURIDINE 5'-TRIPHOSPHATE NUCLEOTIDOHYDROLASE"/>
    <property type="match status" value="1"/>
</dbReference>